<evidence type="ECO:0000256" key="12">
    <source>
        <dbReference type="ARBA" id="ARBA00023136"/>
    </source>
</evidence>
<feature type="domain" description="Penicillin-binding protein transpeptidase" evidence="17">
    <location>
        <begin position="255"/>
        <end position="550"/>
    </location>
</feature>
<keyword evidence="5 16" id="KW-0121">Carboxypeptidase</keyword>
<dbReference type="Gene3D" id="3.30.450.330">
    <property type="match status" value="1"/>
</dbReference>
<keyword evidence="11 16" id="KW-1133">Transmembrane helix</keyword>
<evidence type="ECO:0000256" key="9">
    <source>
        <dbReference type="ARBA" id="ARBA00022960"/>
    </source>
</evidence>
<accession>A0A2S0VWZ3</accession>
<dbReference type="GO" id="GO:0043093">
    <property type="term" value="P:FtsZ-dependent cytokinesis"/>
    <property type="evidence" value="ECO:0007669"/>
    <property type="project" value="UniProtKB-UniRule"/>
</dbReference>
<dbReference type="Gene3D" id="1.10.150.770">
    <property type="match status" value="1"/>
</dbReference>
<dbReference type="KEGG" id="cate:C2869_21135"/>
<dbReference type="Proteomes" id="UP000244441">
    <property type="component" value="Chromosome"/>
</dbReference>
<comment type="similarity">
    <text evidence="16">Belongs to the transpeptidase family. FtsI subfamily.</text>
</comment>
<dbReference type="InterPro" id="IPR050515">
    <property type="entry name" value="Beta-lactam/transpept"/>
</dbReference>
<organism evidence="19 20">
    <name type="scientific">Saccharobesus litoralis</name>
    <dbReference type="NCBI Taxonomy" id="2172099"/>
    <lineage>
        <taxon>Bacteria</taxon>
        <taxon>Pseudomonadati</taxon>
        <taxon>Pseudomonadota</taxon>
        <taxon>Gammaproteobacteria</taxon>
        <taxon>Alteromonadales</taxon>
        <taxon>Alteromonadaceae</taxon>
        <taxon>Saccharobesus</taxon>
    </lineage>
</organism>
<name>A0A2S0VWZ3_9ALTE</name>
<dbReference type="GO" id="GO:0005886">
    <property type="term" value="C:plasma membrane"/>
    <property type="evidence" value="ECO:0007669"/>
    <property type="project" value="UniProtKB-SubCell"/>
</dbReference>
<dbReference type="GO" id="GO:0008658">
    <property type="term" value="F:penicillin binding"/>
    <property type="evidence" value="ECO:0007669"/>
    <property type="project" value="InterPro"/>
</dbReference>
<evidence type="ECO:0000256" key="4">
    <source>
        <dbReference type="ARBA" id="ARBA00022618"/>
    </source>
</evidence>
<dbReference type="HAMAP" id="MF_02080">
    <property type="entry name" value="FtsI_transpept"/>
    <property type="match status" value="1"/>
</dbReference>
<dbReference type="InterPro" id="IPR001460">
    <property type="entry name" value="PCN-bd_Tpept"/>
</dbReference>
<keyword evidence="14 16" id="KW-0131">Cell cycle</keyword>
<dbReference type="EMBL" id="CP026604">
    <property type="protein sequence ID" value="AWB68746.1"/>
    <property type="molecule type" value="Genomic_DNA"/>
</dbReference>
<evidence type="ECO:0000256" key="7">
    <source>
        <dbReference type="ARBA" id="ARBA00022692"/>
    </source>
</evidence>
<dbReference type="InterPro" id="IPR005311">
    <property type="entry name" value="PBP_dimer"/>
</dbReference>
<comment type="subcellular location">
    <subcellularLocation>
        <location evidence="16">Cell inner membrane</location>
        <topology evidence="16">Single-pass membrane protein</topology>
    </subcellularLocation>
    <subcellularLocation>
        <location evidence="1">Membrane</location>
    </subcellularLocation>
</comment>
<dbReference type="Pfam" id="PF00905">
    <property type="entry name" value="Transpeptidase"/>
    <property type="match status" value="1"/>
</dbReference>
<dbReference type="SUPFAM" id="SSF56519">
    <property type="entry name" value="Penicillin binding protein dimerisation domain"/>
    <property type="match status" value="1"/>
</dbReference>
<dbReference type="GO" id="GO:0008360">
    <property type="term" value="P:regulation of cell shape"/>
    <property type="evidence" value="ECO:0007669"/>
    <property type="project" value="UniProtKB-KW"/>
</dbReference>
<proteinExistence type="inferred from homology"/>
<gene>
    <name evidence="16" type="primary">ftsI</name>
    <name evidence="19" type="ORF">C2869_21135</name>
</gene>
<dbReference type="GO" id="GO:0009252">
    <property type="term" value="P:peptidoglycan biosynthetic process"/>
    <property type="evidence" value="ECO:0007669"/>
    <property type="project" value="UniProtKB-UniRule"/>
</dbReference>
<evidence type="ECO:0000256" key="1">
    <source>
        <dbReference type="ARBA" id="ARBA00004370"/>
    </source>
</evidence>
<dbReference type="GO" id="GO:0006508">
    <property type="term" value="P:proteolysis"/>
    <property type="evidence" value="ECO:0007669"/>
    <property type="project" value="UniProtKB-KW"/>
</dbReference>
<dbReference type="InterPro" id="IPR036138">
    <property type="entry name" value="PBP_dimer_sf"/>
</dbReference>
<keyword evidence="8 16" id="KW-0378">Hydrolase</keyword>
<evidence type="ECO:0000256" key="6">
    <source>
        <dbReference type="ARBA" id="ARBA00022670"/>
    </source>
</evidence>
<evidence type="ECO:0000256" key="3">
    <source>
        <dbReference type="ARBA" id="ARBA00022519"/>
    </source>
</evidence>
<dbReference type="OrthoDB" id="9789078at2"/>
<evidence type="ECO:0000259" key="18">
    <source>
        <dbReference type="Pfam" id="PF03717"/>
    </source>
</evidence>
<keyword evidence="20" id="KW-1185">Reference proteome</keyword>
<protein>
    <recommendedName>
        <fullName evidence="16">Peptidoglycan D,D-transpeptidase FtsI</fullName>
        <ecNumber evidence="16">3.4.16.4</ecNumber>
    </recommendedName>
    <alternativeName>
        <fullName evidence="16">Penicillin-binding protein 3</fullName>
        <shortName evidence="16">PBP-3</shortName>
    </alternativeName>
</protein>
<dbReference type="GO" id="GO:0009002">
    <property type="term" value="F:serine-type D-Ala-D-Ala carboxypeptidase activity"/>
    <property type="evidence" value="ECO:0007669"/>
    <property type="project" value="UniProtKB-UniRule"/>
</dbReference>
<sequence>MNKRINKQKQAVGRWRFYVVFGVILLVFASIIARAAYIQVIQPDMLRQQGDARTHRYLADRVHRGMIKDRNGLELAISAPVNTVFADPVIIKRHNGMSREREWRALADVLKTPVESLLGTVNAAIEKQRRFIYLGRQITPAMAEYVDKLDIPGVYLRPESKRYYPYGEVSAHIVGLTNIDDVGIEGIERLFDGELTGKNGKKHVMKDARGQVIKVLAEEDASPAQDVTLSIDQGIQALAYQELKKAVQYHDADSGSVVMVDVNTGEILAMVNSPSYNPNNRQTYSARNARNRAVTDAYEPGSSIKPLVVLSALEFGSVGPKDLIDTSPGRMRIGGRIVRDGRNHGKMDLVSILQKSSNVGVTKLALSMPAQNYLDTFYNAGFGNDTGSLIIGESQGVLHDRRRWSDFELATLSFGYGLQVTPLQLARFYATVAAGGIQRPLSILKRDTVPEGERVYAASTTRQVLRMMEEVTREGGTGTRAAVEGYRIAGKTGTSRKAIAGGYGSDYYATFAGIAPVSKPRIATVVVIDNPKGDEYGGGAVAAPVFSRVVQGAMRILNELPDNEKDTITIAKSQGGKPSA</sequence>
<dbReference type="UniPathway" id="UPA00219"/>
<evidence type="ECO:0000256" key="11">
    <source>
        <dbReference type="ARBA" id="ARBA00022989"/>
    </source>
</evidence>
<keyword evidence="7 16" id="KW-0812">Transmembrane</keyword>
<keyword evidence="12 16" id="KW-0472">Membrane</keyword>
<dbReference type="PANTHER" id="PTHR30627">
    <property type="entry name" value="PEPTIDOGLYCAN D,D-TRANSPEPTIDASE"/>
    <property type="match status" value="1"/>
</dbReference>
<evidence type="ECO:0000313" key="20">
    <source>
        <dbReference type="Proteomes" id="UP000244441"/>
    </source>
</evidence>
<keyword evidence="9 16" id="KW-0133">Cell shape</keyword>
<evidence type="ECO:0000256" key="14">
    <source>
        <dbReference type="ARBA" id="ARBA00023306"/>
    </source>
</evidence>
<dbReference type="Pfam" id="PF03717">
    <property type="entry name" value="PBP_dimer"/>
    <property type="match status" value="1"/>
</dbReference>
<dbReference type="GO" id="GO:0071555">
    <property type="term" value="P:cell wall organization"/>
    <property type="evidence" value="ECO:0007669"/>
    <property type="project" value="UniProtKB-KW"/>
</dbReference>
<keyword evidence="15 16" id="KW-0961">Cell wall biogenesis/degradation</keyword>
<feature type="transmembrane region" description="Helical" evidence="16">
    <location>
        <begin position="15"/>
        <end position="37"/>
    </location>
</feature>
<feature type="domain" description="Penicillin-binding protein dimerisation" evidence="18">
    <location>
        <begin position="62"/>
        <end position="215"/>
    </location>
</feature>
<dbReference type="InterPro" id="IPR012338">
    <property type="entry name" value="Beta-lactam/transpept-like"/>
</dbReference>
<reference evidence="19 20" key="1">
    <citation type="submission" date="2018-01" db="EMBL/GenBank/DDBJ databases">
        <title>Genome sequence of a Cantenovulum-like bacteria.</title>
        <authorList>
            <person name="Tan W.R."/>
            <person name="Lau N.-S."/>
            <person name="Go F."/>
            <person name="Amirul A.-A.A."/>
        </authorList>
    </citation>
    <scope>NUCLEOTIDE SEQUENCE [LARGE SCALE GENOMIC DNA]</scope>
    <source>
        <strain evidence="19 20">CCB-QB4</strain>
    </source>
</reference>
<evidence type="ECO:0000313" key="19">
    <source>
        <dbReference type="EMBL" id="AWB68746.1"/>
    </source>
</evidence>
<dbReference type="PANTHER" id="PTHR30627:SF1">
    <property type="entry name" value="PEPTIDOGLYCAN D,D-TRANSPEPTIDASE FTSI"/>
    <property type="match status" value="1"/>
</dbReference>
<keyword evidence="3 16" id="KW-0997">Cell inner membrane</keyword>
<comment type="catalytic activity">
    <reaction evidence="16">
        <text>Preferential cleavage: (Ac)2-L-Lys-D-Ala-|-D-Ala. Also transpeptidation of peptidyl-alanyl moieties that are N-acyl substituents of D-alanine.</text>
        <dbReference type="EC" id="3.4.16.4"/>
    </reaction>
</comment>
<dbReference type="InterPro" id="IPR037532">
    <property type="entry name" value="FtsI_transpept"/>
</dbReference>
<keyword evidence="4 16" id="KW-0132">Cell division</keyword>
<evidence type="ECO:0000259" key="17">
    <source>
        <dbReference type="Pfam" id="PF00905"/>
    </source>
</evidence>
<evidence type="ECO:0000256" key="13">
    <source>
        <dbReference type="ARBA" id="ARBA00023210"/>
    </source>
</evidence>
<dbReference type="GO" id="GO:0000917">
    <property type="term" value="P:division septum assembly"/>
    <property type="evidence" value="ECO:0007669"/>
    <property type="project" value="UniProtKB-KW"/>
</dbReference>
<evidence type="ECO:0000256" key="2">
    <source>
        <dbReference type="ARBA" id="ARBA00022475"/>
    </source>
</evidence>
<keyword evidence="13 16" id="KW-0717">Septation</keyword>
<dbReference type="EC" id="3.4.16.4" evidence="16"/>
<keyword evidence="10 16" id="KW-0573">Peptidoglycan synthesis</keyword>
<keyword evidence="2 16" id="KW-1003">Cell membrane</keyword>
<comment type="pathway">
    <text evidence="16">Cell wall biogenesis; peptidoglycan biosynthesis.</text>
</comment>
<evidence type="ECO:0000256" key="8">
    <source>
        <dbReference type="ARBA" id="ARBA00022801"/>
    </source>
</evidence>
<evidence type="ECO:0000256" key="10">
    <source>
        <dbReference type="ARBA" id="ARBA00022984"/>
    </source>
</evidence>
<dbReference type="Gene3D" id="3.90.1310.10">
    <property type="entry name" value="Penicillin-binding protein 2a (Domain 2)"/>
    <property type="match status" value="1"/>
</dbReference>
<evidence type="ECO:0000256" key="5">
    <source>
        <dbReference type="ARBA" id="ARBA00022645"/>
    </source>
</evidence>
<dbReference type="GO" id="GO:0008955">
    <property type="term" value="F:peptidoglycan glycosyltransferase activity"/>
    <property type="evidence" value="ECO:0007669"/>
    <property type="project" value="InterPro"/>
</dbReference>
<dbReference type="AlphaFoldDB" id="A0A2S0VWZ3"/>
<dbReference type="Gene3D" id="3.40.710.10">
    <property type="entry name" value="DD-peptidase/beta-lactamase superfamily"/>
    <property type="match status" value="1"/>
</dbReference>
<comment type="function">
    <text evidence="16">Catalyzes cross-linking of the peptidoglycan cell wall at the division septum.</text>
</comment>
<keyword evidence="19" id="KW-0808">Transferase</keyword>
<keyword evidence="6 16" id="KW-0645">Protease</keyword>
<dbReference type="SUPFAM" id="SSF56601">
    <property type="entry name" value="beta-lactamase/transpeptidase-like"/>
    <property type="match status" value="1"/>
</dbReference>
<dbReference type="RefSeq" id="WP_108604798.1">
    <property type="nucleotide sequence ID" value="NZ_CP026604.1"/>
</dbReference>
<evidence type="ECO:0000256" key="15">
    <source>
        <dbReference type="ARBA" id="ARBA00023316"/>
    </source>
</evidence>
<feature type="active site" description="Acyl-ester intermediate" evidence="16">
    <location>
        <position position="302"/>
    </location>
</feature>
<evidence type="ECO:0000256" key="16">
    <source>
        <dbReference type="HAMAP-Rule" id="MF_02080"/>
    </source>
</evidence>